<dbReference type="AlphaFoldDB" id="A0A9P7S139"/>
<name>A0A9P7S139_9AGAR</name>
<comment type="caution">
    <text evidence="1">The sequence shown here is derived from an EMBL/GenBank/DDBJ whole genome shotgun (WGS) entry which is preliminary data.</text>
</comment>
<protein>
    <submittedName>
        <fullName evidence="1">Uncharacterized protein</fullName>
    </submittedName>
</protein>
<gene>
    <name evidence="1" type="ORF">E1B28_007084</name>
</gene>
<dbReference type="EMBL" id="CM032184">
    <property type="protein sequence ID" value="KAG7093402.1"/>
    <property type="molecule type" value="Genomic_DNA"/>
</dbReference>
<sequence length="69" mass="7924">MVVYDVDVAKDGGSSLLVEPLMKTSWRRGWLGAGQRERDSNNLPGVVCRPVSDGWFLRRWMQSFGVYKY</sequence>
<evidence type="ECO:0000313" key="1">
    <source>
        <dbReference type="EMBL" id="KAG7093402.1"/>
    </source>
</evidence>
<dbReference type="Proteomes" id="UP001049176">
    <property type="component" value="Chromosome 4"/>
</dbReference>
<keyword evidence="2" id="KW-1185">Reference proteome</keyword>
<proteinExistence type="predicted"/>
<organism evidence="1 2">
    <name type="scientific">Marasmius oreades</name>
    <name type="common">fairy-ring Marasmius</name>
    <dbReference type="NCBI Taxonomy" id="181124"/>
    <lineage>
        <taxon>Eukaryota</taxon>
        <taxon>Fungi</taxon>
        <taxon>Dikarya</taxon>
        <taxon>Basidiomycota</taxon>
        <taxon>Agaricomycotina</taxon>
        <taxon>Agaricomycetes</taxon>
        <taxon>Agaricomycetidae</taxon>
        <taxon>Agaricales</taxon>
        <taxon>Marasmiineae</taxon>
        <taxon>Marasmiaceae</taxon>
        <taxon>Marasmius</taxon>
    </lineage>
</organism>
<evidence type="ECO:0000313" key="2">
    <source>
        <dbReference type="Proteomes" id="UP001049176"/>
    </source>
</evidence>
<dbReference type="GeneID" id="66076160"/>
<dbReference type="KEGG" id="more:E1B28_007084"/>
<reference evidence="1" key="1">
    <citation type="journal article" date="2021" name="Genome Biol. Evol.">
        <title>The assembled and annotated genome of the fairy-ring fungus Marasmius oreades.</title>
        <authorList>
            <person name="Hiltunen M."/>
            <person name="Ament-Velasquez S.L."/>
            <person name="Johannesson H."/>
        </authorList>
    </citation>
    <scope>NUCLEOTIDE SEQUENCE</scope>
    <source>
        <strain evidence="1">03SP1</strain>
    </source>
</reference>
<dbReference type="RefSeq" id="XP_043009872.1">
    <property type="nucleotide sequence ID" value="XM_043151792.1"/>
</dbReference>
<accession>A0A9P7S139</accession>